<gene>
    <name evidence="6" type="ORF">CR203_18370</name>
</gene>
<organism evidence="6 7">
    <name type="scientific">Salipaludibacillus neizhouensis</name>
    <dbReference type="NCBI Taxonomy" id="885475"/>
    <lineage>
        <taxon>Bacteria</taxon>
        <taxon>Bacillati</taxon>
        <taxon>Bacillota</taxon>
        <taxon>Bacilli</taxon>
        <taxon>Bacillales</taxon>
        <taxon>Bacillaceae</taxon>
    </lineage>
</organism>
<dbReference type="InterPro" id="IPR024425">
    <property type="entry name" value="LiaF-like_C"/>
</dbReference>
<feature type="transmembrane region" description="Helical" evidence="2">
    <location>
        <begin position="97"/>
        <end position="115"/>
    </location>
</feature>
<feature type="region of interest" description="Disordered" evidence="1">
    <location>
        <begin position="144"/>
        <end position="188"/>
    </location>
</feature>
<evidence type="ECO:0000259" key="4">
    <source>
        <dbReference type="Pfam" id="PF18917"/>
    </source>
</evidence>
<feature type="domain" description="LiaF transmembrane" evidence="5">
    <location>
        <begin position="70"/>
        <end position="120"/>
    </location>
</feature>
<evidence type="ECO:0008006" key="8">
    <source>
        <dbReference type="Google" id="ProtNLM"/>
    </source>
</evidence>
<dbReference type="InterPro" id="IPR054331">
    <property type="entry name" value="LiaF_TM"/>
</dbReference>
<reference evidence="6 7" key="1">
    <citation type="submission" date="2017-10" db="EMBL/GenBank/DDBJ databases">
        <title>Bacillus sp. nov., a halophilic bacterium isolated from a Keqin Lake.</title>
        <authorList>
            <person name="Wang H."/>
        </authorList>
    </citation>
    <scope>NUCLEOTIDE SEQUENCE [LARGE SCALE GENOMIC DNA]</scope>
    <source>
        <strain evidence="6 7">KCTC 13187</strain>
    </source>
</reference>
<feature type="compositionally biased region" description="Basic and acidic residues" evidence="1">
    <location>
        <begin position="169"/>
        <end position="179"/>
    </location>
</feature>
<proteinExistence type="predicted"/>
<dbReference type="Proteomes" id="UP000281498">
    <property type="component" value="Unassembled WGS sequence"/>
</dbReference>
<dbReference type="EMBL" id="PDOE01000011">
    <property type="protein sequence ID" value="RKL65824.1"/>
    <property type="molecule type" value="Genomic_DNA"/>
</dbReference>
<keyword evidence="2" id="KW-0812">Transmembrane</keyword>
<evidence type="ECO:0000313" key="6">
    <source>
        <dbReference type="EMBL" id="RKL65824.1"/>
    </source>
</evidence>
<feature type="transmembrane region" description="Helical" evidence="2">
    <location>
        <begin position="66"/>
        <end position="85"/>
    </location>
</feature>
<name>A0A3A9JY59_9BACI</name>
<feature type="domain" description="LiaI-LiaF-like transmembrane region" evidence="4">
    <location>
        <begin position="4"/>
        <end position="45"/>
    </location>
</feature>
<evidence type="ECO:0000256" key="1">
    <source>
        <dbReference type="SAM" id="MobiDB-lite"/>
    </source>
</evidence>
<accession>A0A3A9JY59</accession>
<keyword evidence="2" id="KW-0472">Membrane</keyword>
<evidence type="ECO:0000259" key="3">
    <source>
        <dbReference type="Pfam" id="PF09922"/>
    </source>
</evidence>
<keyword evidence="7" id="KW-1185">Reference proteome</keyword>
<evidence type="ECO:0000256" key="2">
    <source>
        <dbReference type="SAM" id="Phobius"/>
    </source>
</evidence>
<comment type="caution">
    <text evidence="6">The sequence shown here is derived from an EMBL/GenBank/DDBJ whole genome shotgun (WGS) entry which is preliminary data.</text>
</comment>
<dbReference type="Pfam" id="PF09922">
    <property type="entry name" value="LiaF-like_C"/>
    <property type="match status" value="1"/>
</dbReference>
<feature type="domain" description="Cell wall-active antibiotics response LiaF-like C-terminal" evidence="3">
    <location>
        <begin position="194"/>
        <end position="301"/>
    </location>
</feature>
<evidence type="ECO:0000313" key="7">
    <source>
        <dbReference type="Proteomes" id="UP000281498"/>
    </source>
</evidence>
<dbReference type="Pfam" id="PF22570">
    <property type="entry name" value="LiaF-TM"/>
    <property type="match status" value="1"/>
</dbReference>
<feature type="compositionally biased region" description="Basic residues" evidence="1">
    <location>
        <begin position="157"/>
        <end position="168"/>
    </location>
</feature>
<protein>
    <recommendedName>
        <fullName evidence="8">Cell wall-active antibiotics response protein</fullName>
    </recommendedName>
</protein>
<keyword evidence="2" id="KW-1133">Transmembrane helix</keyword>
<feature type="transmembrane region" description="Helical" evidence="2">
    <location>
        <begin position="27"/>
        <end position="45"/>
    </location>
</feature>
<evidence type="ECO:0000259" key="5">
    <source>
        <dbReference type="Pfam" id="PF22570"/>
    </source>
</evidence>
<dbReference type="AlphaFoldDB" id="A0A3A9JY59"/>
<dbReference type="InterPro" id="IPR043726">
    <property type="entry name" value="LiaI-LiaF-like_TM1"/>
</dbReference>
<sequence length="305" mass="35027">MNKLFGMLLLALGILYLLNNTGVIDASFGEMFSTYWPLIIVIFGLKKTMEGLWETIQSAKRDSWRFSKLFWGLIITAAGMILLGNRTGWFYYTFADLWSWTWPLLVIFIGFQILWSRDNRDEQIHYPRNNKNISEEKEWEDIWEDDSQTDATEKKSKSSTKHAHHHAKEARNQARESRQREHHSHGGRGKIRQFIGEVSLGKRPWKLADTDIHTTIGSVEVDLTTAILKDGENYLDINVWIGSVEVTVLKDMAIKVIVDVNIGDANLFNDGYSGDYISDNFEEAEQKVILHIRTNIGSVEVMGVD</sequence>
<dbReference type="Pfam" id="PF18917">
    <property type="entry name" value="LiaI-LiaF-like_TM1"/>
    <property type="match status" value="1"/>
</dbReference>
<dbReference type="RefSeq" id="WP_110937913.1">
    <property type="nucleotide sequence ID" value="NZ_KZ614147.1"/>
</dbReference>
<dbReference type="OrthoDB" id="1953204at2"/>